<dbReference type="Gene3D" id="3.30.160.60">
    <property type="entry name" value="Classic Zinc Finger"/>
    <property type="match status" value="4"/>
</dbReference>
<evidence type="ECO:0000256" key="3">
    <source>
        <dbReference type="ARBA" id="ARBA00006991"/>
    </source>
</evidence>
<evidence type="ECO:0000313" key="18">
    <source>
        <dbReference type="RefSeq" id="XP_040489610.1"/>
    </source>
</evidence>
<dbReference type="SMART" id="SM00355">
    <property type="entry name" value="ZnF_C2H2"/>
    <property type="match status" value="9"/>
</dbReference>
<feature type="compositionally biased region" description="Basic and acidic residues" evidence="15">
    <location>
        <begin position="8"/>
        <end position="18"/>
    </location>
</feature>
<evidence type="ECO:0000256" key="10">
    <source>
        <dbReference type="ARBA" id="ARBA00023125"/>
    </source>
</evidence>
<evidence type="ECO:0000313" key="17">
    <source>
        <dbReference type="Proteomes" id="UP000261680"/>
    </source>
</evidence>
<gene>
    <name evidence="18" type="primary">ZNF507</name>
</gene>
<feature type="region of interest" description="Disordered" evidence="15">
    <location>
        <begin position="1"/>
        <end position="57"/>
    </location>
</feature>
<dbReference type="PANTHER" id="PTHR24403:SF74">
    <property type="entry name" value="ZINC FINGER PROTEIN 507"/>
    <property type="match status" value="1"/>
</dbReference>
<organism evidence="17 18">
    <name type="scientific">Ursus maritimus</name>
    <name type="common">Polar bear</name>
    <name type="synonym">Thalarctos maritimus</name>
    <dbReference type="NCBI Taxonomy" id="29073"/>
    <lineage>
        <taxon>Eukaryota</taxon>
        <taxon>Metazoa</taxon>
        <taxon>Chordata</taxon>
        <taxon>Craniata</taxon>
        <taxon>Vertebrata</taxon>
        <taxon>Euteleostomi</taxon>
        <taxon>Mammalia</taxon>
        <taxon>Eutheria</taxon>
        <taxon>Laurasiatheria</taxon>
        <taxon>Carnivora</taxon>
        <taxon>Caniformia</taxon>
        <taxon>Ursidae</taxon>
        <taxon>Ursus</taxon>
    </lineage>
</organism>
<keyword evidence="4" id="KW-0597">Phosphoprotein</keyword>
<feature type="region of interest" description="Disordered" evidence="15">
    <location>
        <begin position="224"/>
        <end position="260"/>
    </location>
</feature>
<evidence type="ECO:0000256" key="1">
    <source>
        <dbReference type="ARBA" id="ARBA00003767"/>
    </source>
</evidence>
<evidence type="ECO:0000256" key="2">
    <source>
        <dbReference type="ARBA" id="ARBA00004123"/>
    </source>
</evidence>
<feature type="compositionally biased region" description="Polar residues" evidence="15">
    <location>
        <begin position="770"/>
        <end position="783"/>
    </location>
</feature>
<comment type="subcellular location">
    <subcellularLocation>
        <location evidence="2">Nucleus</location>
    </subcellularLocation>
</comment>
<dbReference type="GO" id="GO:0045944">
    <property type="term" value="P:positive regulation of transcription by RNA polymerase II"/>
    <property type="evidence" value="ECO:0007669"/>
    <property type="project" value="TreeGrafter"/>
</dbReference>
<feature type="domain" description="C2H2-type" evidence="16">
    <location>
        <begin position="806"/>
        <end position="833"/>
    </location>
</feature>
<evidence type="ECO:0000256" key="7">
    <source>
        <dbReference type="ARBA" id="ARBA00022771"/>
    </source>
</evidence>
<keyword evidence="5" id="KW-0479">Metal-binding</keyword>
<feature type="domain" description="C2H2-type" evidence="16">
    <location>
        <begin position="745"/>
        <end position="773"/>
    </location>
</feature>
<dbReference type="GO" id="GO:0008270">
    <property type="term" value="F:zinc ion binding"/>
    <property type="evidence" value="ECO:0007669"/>
    <property type="project" value="UniProtKB-KW"/>
</dbReference>
<evidence type="ECO:0000256" key="9">
    <source>
        <dbReference type="ARBA" id="ARBA00023015"/>
    </source>
</evidence>
<dbReference type="GO" id="GO:0003677">
    <property type="term" value="F:DNA binding"/>
    <property type="evidence" value="ECO:0007669"/>
    <property type="project" value="UniProtKB-KW"/>
</dbReference>
<dbReference type="InterPro" id="IPR036236">
    <property type="entry name" value="Znf_C2H2_sf"/>
</dbReference>
<sequence length="1077" mass="118610">MRRGKAGGKREKSRERGGRGRGRGHGRAPGRPKEARGSSSRRPTADMEESSSVAMLVPDIGEQEAILTAETVISSSLEIDEQRKVKTDPLIHVIQKLSKIVEHEKSQKCLLIGKKRSRSSGVAHSLEAQELCEIPAKVTQSPAAESRRAEMSQIHFTPGSLAQNDGKAMSYQCSLCKFLSSSFSVLKDHIKQHGQQNEVILMCSECHITSKSQEELEAHVVNDHENDANSRTQSKAQQCVSPSNPLSQRPTERSNETASDLAVSVDSLQIHTAQNAPVTEMGKRKWYAYEQYGMYRCLFCSYTCGQQRMLKTHAWKHAGEVDCSYPIFENENEPLGLLDSSVAAEPGALDAVVIAIGDNELSIHNGPSVQVQICSSETLSSSSPLEQSTEGGVHLGQSVTLDPNEEEMLEVISDVEENLVADSLLSSAQKIISSSPNKKGHVNVIVERLPNAEETLSQKHFLMNAEIEEGKNLSPTESQIGCEGRDEVYRADKCTVDIGGLIIGWSSPEKKDSELVNKGLAADENAPPGRRRTNSESLRLHSLAAEALVTMPIRAAELTRANLGHYGNINLLDPDTGQRQADSTLAAYSKMMSPLKNSADGLTTFNQSNSTLVALPEGRQELSDGQVKTGISMSLLTVIEKLRERTDQNASDDDILKELQDNAQCQPSSDTSLSGSSVVEYIPNADRPYRCRLCHYASGNKGYIKQHLRVHRQRQPYQCPICEHIADNSKDLENHMINHCKTRIYQCKQCEESFHYKSQLRNHEREQHSLPDTLSVATSNESRISGDTADGKCVQEGNKSSVQKQYRCDVCDYTSTTYVGVRNHRRIHNSDKPYRCSLCGYVCSHPPSLKSHMWKHASDQNYNYEQVNKAINDAISQSGRVLGRSPAKTLLNSSEERADPVTGSSENLISSSELMSQAPGEVVGSNENEKLSPTSNTSCSLEKNCSLAPPGMEYCVLLFCCCICGFESTSKENLLDHMKEHEGGPHFLSSSNNPEDGGRPQCSPSALPVHFSSVSSQRNVWTLTEAFVLDLSSYSRYLLVASLLSLSFLTKQMVGTHVYIVSSHDVLGLTKTSRLLY</sequence>
<evidence type="ECO:0000256" key="14">
    <source>
        <dbReference type="PROSITE-ProRule" id="PRU00042"/>
    </source>
</evidence>
<evidence type="ECO:0000256" key="5">
    <source>
        <dbReference type="ARBA" id="ARBA00022723"/>
    </source>
</evidence>
<reference evidence="18" key="1">
    <citation type="submission" date="2025-08" db="UniProtKB">
        <authorList>
            <consortium name="RefSeq"/>
        </authorList>
    </citation>
    <scope>IDENTIFICATION</scope>
    <source>
        <tissue evidence="18">Whole blood</tissue>
    </source>
</reference>
<evidence type="ECO:0000256" key="12">
    <source>
        <dbReference type="ARBA" id="ARBA00023242"/>
    </source>
</evidence>
<evidence type="ECO:0000259" key="16">
    <source>
        <dbReference type="PROSITE" id="PS50157"/>
    </source>
</evidence>
<proteinExistence type="inferred from homology"/>
<dbReference type="InterPro" id="IPR050688">
    <property type="entry name" value="Zinc_finger/UBP_domain"/>
</dbReference>
<keyword evidence="6" id="KW-0677">Repeat</keyword>
<keyword evidence="12" id="KW-0539">Nucleus</keyword>
<feature type="domain" description="C2H2-type" evidence="16">
    <location>
        <begin position="689"/>
        <end position="716"/>
    </location>
</feature>
<feature type="compositionally biased region" description="Polar residues" evidence="15">
    <location>
        <begin position="229"/>
        <end position="249"/>
    </location>
</feature>
<dbReference type="Proteomes" id="UP000261680">
    <property type="component" value="Unplaced"/>
</dbReference>
<dbReference type="GeneID" id="103661332"/>
<feature type="compositionally biased region" description="Basic residues" evidence="15">
    <location>
        <begin position="19"/>
        <end position="30"/>
    </location>
</feature>
<dbReference type="FunFam" id="3.30.160.60:FF:000964">
    <property type="entry name" value="zinc finger protein 507"/>
    <property type="match status" value="1"/>
</dbReference>
<accession>A0A8M1G486</accession>
<comment type="function">
    <text evidence="1">May be involved in transcriptional regulation.</text>
</comment>
<dbReference type="FunFam" id="3.30.160.60:FF:000884">
    <property type="entry name" value="Zinc finger protein 507"/>
    <property type="match status" value="1"/>
</dbReference>
<dbReference type="PROSITE" id="PS50157">
    <property type="entry name" value="ZINC_FINGER_C2H2_2"/>
    <property type="match status" value="4"/>
</dbReference>
<dbReference type="PROSITE" id="PS00028">
    <property type="entry name" value="ZINC_FINGER_C2H2_1"/>
    <property type="match status" value="3"/>
</dbReference>
<feature type="region of interest" description="Disordered" evidence="15">
    <location>
        <begin position="761"/>
        <end position="783"/>
    </location>
</feature>
<keyword evidence="17" id="KW-1185">Reference proteome</keyword>
<protein>
    <recommendedName>
        <fullName evidence="13">Zinc finger protein 507</fullName>
    </recommendedName>
</protein>
<dbReference type="SUPFAM" id="SSF57667">
    <property type="entry name" value="beta-beta-alpha zinc fingers"/>
    <property type="match status" value="3"/>
</dbReference>
<evidence type="ECO:0000256" key="15">
    <source>
        <dbReference type="SAM" id="MobiDB-lite"/>
    </source>
</evidence>
<keyword evidence="10" id="KW-0238">DNA-binding</keyword>
<dbReference type="Pfam" id="PF00096">
    <property type="entry name" value="zf-C2H2"/>
    <property type="match status" value="1"/>
</dbReference>
<feature type="region of interest" description="Disordered" evidence="15">
    <location>
        <begin position="912"/>
        <end position="938"/>
    </location>
</feature>
<keyword evidence="8" id="KW-0862">Zinc</keyword>
<name>A0A8M1G486_URSMA</name>
<feature type="domain" description="C2H2-type" evidence="16">
    <location>
        <begin position="834"/>
        <end position="861"/>
    </location>
</feature>
<dbReference type="RefSeq" id="XP_040489610.1">
    <property type="nucleotide sequence ID" value="XM_040633676.1"/>
</dbReference>
<evidence type="ECO:0000256" key="8">
    <source>
        <dbReference type="ARBA" id="ARBA00022833"/>
    </source>
</evidence>
<keyword evidence="9" id="KW-0805">Transcription regulation</keyword>
<evidence type="ECO:0000256" key="13">
    <source>
        <dbReference type="ARBA" id="ARBA00068660"/>
    </source>
</evidence>
<comment type="similarity">
    <text evidence="3">Belongs to the krueppel C2H2-type zinc-finger protein family.</text>
</comment>
<dbReference type="CTD" id="22847"/>
<keyword evidence="7 14" id="KW-0863">Zinc-finger</keyword>
<evidence type="ECO:0000256" key="4">
    <source>
        <dbReference type="ARBA" id="ARBA00022553"/>
    </source>
</evidence>
<evidence type="ECO:0000256" key="6">
    <source>
        <dbReference type="ARBA" id="ARBA00022737"/>
    </source>
</evidence>
<dbReference type="OrthoDB" id="10066771at2759"/>
<dbReference type="FunFam" id="3.30.160.60:FF:000719">
    <property type="entry name" value="Zinc finger protein 507"/>
    <property type="match status" value="1"/>
</dbReference>
<dbReference type="KEGG" id="umr:103661332"/>
<dbReference type="InterPro" id="IPR013087">
    <property type="entry name" value="Znf_C2H2_type"/>
</dbReference>
<keyword evidence="11" id="KW-0804">Transcription</keyword>
<evidence type="ECO:0000256" key="11">
    <source>
        <dbReference type="ARBA" id="ARBA00023163"/>
    </source>
</evidence>
<dbReference type="GO" id="GO:0005634">
    <property type="term" value="C:nucleus"/>
    <property type="evidence" value="ECO:0007669"/>
    <property type="project" value="UniProtKB-SubCell"/>
</dbReference>
<dbReference type="PANTHER" id="PTHR24403">
    <property type="entry name" value="ZINC FINGER PROTEIN"/>
    <property type="match status" value="1"/>
</dbReference>
<dbReference type="AlphaFoldDB" id="A0A8M1G486"/>